<keyword evidence="2" id="KW-0808">Transferase</keyword>
<comment type="caution">
    <text evidence="2">The sequence shown here is derived from an EMBL/GenBank/DDBJ whole genome shotgun (WGS) entry which is preliminary data.</text>
</comment>
<reference evidence="2 3" key="1">
    <citation type="submission" date="2021-03" db="EMBL/GenBank/DDBJ databases">
        <title>Enterococcal diversity collection.</title>
        <authorList>
            <person name="Gilmore M.S."/>
            <person name="Schwartzman J."/>
            <person name="Van Tyne D."/>
            <person name="Martin M."/>
            <person name="Earl A.M."/>
            <person name="Manson A.L."/>
            <person name="Straub T."/>
            <person name="Salamzade R."/>
            <person name="Saavedra J."/>
            <person name="Lebreton F."/>
            <person name="Prichula J."/>
            <person name="Schaufler K."/>
            <person name="Gaca A."/>
            <person name="Sgardioli B."/>
            <person name="Wagenaar J."/>
            <person name="Strong T."/>
        </authorList>
    </citation>
    <scope>NUCLEOTIDE SEQUENCE [LARGE SCALE GENOMIC DNA]</scope>
    <source>
        <strain evidence="2 3">669A</strain>
    </source>
</reference>
<dbReference type="InterPro" id="IPR000477">
    <property type="entry name" value="RT_dom"/>
</dbReference>
<dbReference type="PROSITE" id="PS50878">
    <property type="entry name" value="RT_POL"/>
    <property type="match status" value="1"/>
</dbReference>
<organism evidence="2 3">
    <name type="scientific">Candidatus Enterococcus moelleringii</name>
    <dbReference type="NCBI Taxonomy" id="2815325"/>
    <lineage>
        <taxon>Bacteria</taxon>
        <taxon>Bacillati</taxon>
        <taxon>Bacillota</taxon>
        <taxon>Bacilli</taxon>
        <taxon>Lactobacillales</taxon>
        <taxon>Enterococcaceae</taxon>
        <taxon>Enterococcus</taxon>
    </lineage>
</organism>
<gene>
    <name evidence="2" type="ORF">JZO70_12595</name>
</gene>
<dbReference type="RefSeq" id="WP_207673922.1">
    <property type="nucleotide sequence ID" value="NZ_JAFREM010000018.1"/>
</dbReference>
<proteinExistence type="predicted"/>
<keyword evidence="3" id="KW-1185">Reference proteome</keyword>
<dbReference type="SUPFAM" id="SSF56672">
    <property type="entry name" value="DNA/RNA polymerases"/>
    <property type="match status" value="1"/>
</dbReference>
<accession>A0ABS3LBK0</accession>
<keyword evidence="2" id="KW-0695">RNA-directed DNA polymerase</keyword>
<dbReference type="Pfam" id="PF00078">
    <property type="entry name" value="RVT_1"/>
    <property type="match status" value="1"/>
</dbReference>
<dbReference type="EMBL" id="JAFREM010000018">
    <property type="protein sequence ID" value="MBO1307007.1"/>
    <property type="molecule type" value="Genomic_DNA"/>
</dbReference>
<dbReference type="GO" id="GO:0003964">
    <property type="term" value="F:RNA-directed DNA polymerase activity"/>
    <property type="evidence" value="ECO:0007669"/>
    <property type="project" value="UniProtKB-KW"/>
</dbReference>
<keyword evidence="2" id="KW-0548">Nucleotidyltransferase</keyword>
<dbReference type="PANTHER" id="PTHR34047:SF8">
    <property type="entry name" value="PROTEIN YKFC"/>
    <property type="match status" value="1"/>
</dbReference>
<name>A0ABS3LBK0_9ENTE</name>
<dbReference type="InterPro" id="IPR043502">
    <property type="entry name" value="DNA/RNA_pol_sf"/>
</dbReference>
<evidence type="ECO:0000259" key="1">
    <source>
        <dbReference type="PROSITE" id="PS50878"/>
    </source>
</evidence>
<evidence type="ECO:0000313" key="3">
    <source>
        <dbReference type="Proteomes" id="UP000664601"/>
    </source>
</evidence>
<dbReference type="PANTHER" id="PTHR34047">
    <property type="entry name" value="NUCLEAR INTRON MATURASE 1, MITOCHONDRIAL-RELATED"/>
    <property type="match status" value="1"/>
</dbReference>
<dbReference type="InterPro" id="IPR051083">
    <property type="entry name" value="GrpII_Intron_Splice-Mob/Def"/>
</dbReference>
<feature type="domain" description="Reverse transcriptase" evidence="1">
    <location>
        <begin position="1"/>
        <end position="242"/>
    </location>
</feature>
<dbReference type="Proteomes" id="UP000664601">
    <property type="component" value="Unassembled WGS sequence"/>
</dbReference>
<protein>
    <submittedName>
        <fullName evidence="2">Group II intron reverse transcriptase domain-containing protein</fullName>
    </submittedName>
</protein>
<evidence type="ECO:0000313" key="2">
    <source>
        <dbReference type="EMBL" id="MBO1307007.1"/>
    </source>
</evidence>
<sequence length="315" mass="37360">MIQFELDLANELWTLHQQLISNTYQIAGYTYFTIYEPKEREIQALNYRDRVVQHSLCDNVLTPFFEKRLIYDNAACRKEKGTHFAMNRLTKFLQAHYRRYGSSDWVLKADIRKYFPSINHGVLLKRLEKGIPDPQVMDLLRMIIHSFQQEQDQGLPMGNQTSQLFALYYLDPLDRLIKEQLRIKHYTRYMDDCILVHPDKEVLQECLRQMTILVEDELKLSFNNKTQITPLASGVDYLGWHFYLTDTGKVIRKLRTQNKKKIKRRIKGLQVGFRKGRITAMDIKQSLMATKGHLQHGHTYHLRKKIAETRFHKGE</sequence>
<dbReference type="CDD" id="cd01651">
    <property type="entry name" value="RT_G2_intron"/>
    <property type="match status" value="1"/>
</dbReference>